<name>A0ABT2ZI98_9RHOB</name>
<protein>
    <submittedName>
        <fullName evidence="1">Uncharacterized protein</fullName>
    </submittedName>
</protein>
<dbReference type="RefSeq" id="WP_263738059.1">
    <property type="nucleotide sequence ID" value="NZ_JAOWKZ010000001.1"/>
</dbReference>
<reference evidence="1 2" key="1">
    <citation type="submission" date="2022-10" db="EMBL/GenBank/DDBJ databases">
        <title>Defluviimonas sp. nov., isolated from ocean surface sediments.</title>
        <authorList>
            <person name="He W."/>
            <person name="Wang L."/>
            <person name="Zhang D.-F."/>
        </authorList>
    </citation>
    <scope>NUCLEOTIDE SEQUENCE [LARGE SCALE GENOMIC DNA]</scope>
    <source>
        <strain evidence="1 2">WL0050</strain>
    </source>
</reference>
<proteinExistence type="predicted"/>
<sequence>MKVMFAAFLAAIVIAVAADLALHRAGFSSEEVTAGPSVRLD</sequence>
<evidence type="ECO:0000313" key="1">
    <source>
        <dbReference type="EMBL" id="MCV2870857.1"/>
    </source>
</evidence>
<keyword evidence="2" id="KW-1185">Reference proteome</keyword>
<accession>A0ABT2ZI98</accession>
<dbReference type="EMBL" id="JAOWKZ010000001">
    <property type="protein sequence ID" value="MCV2870857.1"/>
    <property type="molecule type" value="Genomic_DNA"/>
</dbReference>
<gene>
    <name evidence="1" type="ORF">OEZ71_00950</name>
</gene>
<dbReference type="Proteomes" id="UP001652564">
    <property type="component" value="Unassembled WGS sequence"/>
</dbReference>
<organism evidence="1 2">
    <name type="scientific">Albidovulum litorale</name>
    <dbReference type="NCBI Taxonomy" id="2984134"/>
    <lineage>
        <taxon>Bacteria</taxon>
        <taxon>Pseudomonadati</taxon>
        <taxon>Pseudomonadota</taxon>
        <taxon>Alphaproteobacteria</taxon>
        <taxon>Rhodobacterales</taxon>
        <taxon>Paracoccaceae</taxon>
        <taxon>Albidovulum</taxon>
    </lineage>
</organism>
<comment type="caution">
    <text evidence="1">The sequence shown here is derived from an EMBL/GenBank/DDBJ whole genome shotgun (WGS) entry which is preliminary data.</text>
</comment>
<evidence type="ECO:0000313" key="2">
    <source>
        <dbReference type="Proteomes" id="UP001652564"/>
    </source>
</evidence>